<feature type="transmembrane region" description="Helical" evidence="1">
    <location>
        <begin position="20"/>
        <end position="41"/>
    </location>
</feature>
<accession>A0A4Y3TSE4</accession>
<gene>
    <name evidence="2" type="ORF">APE01nite_02160</name>
</gene>
<dbReference type="EMBL" id="BJMV01000001">
    <property type="protein sequence ID" value="GEB84419.1"/>
    <property type="molecule type" value="Genomic_DNA"/>
</dbReference>
<dbReference type="AlphaFoldDB" id="A0A4Y3TSE4"/>
<keyword evidence="1" id="KW-0472">Membrane</keyword>
<proteinExistence type="predicted"/>
<keyword evidence="3" id="KW-1185">Reference proteome</keyword>
<evidence type="ECO:0000313" key="3">
    <source>
        <dbReference type="Proteomes" id="UP000317730"/>
    </source>
</evidence>
<sequence>MTRGPGKAAAKGALWKRWLARGAVIVAFAYLCTLGLFFLVVGRPGNMLFQSIGLAVMPLLIVGLFALPGRVPGGGAGLFVLAMPLMQAGGL</sequence>
<dbReference type="Proteomes" id="UP000317730">
    <property type="component" value="Unassembled WGS sequence"/>
</dbReference>
<evidence type="ECO:0000256" key="1">
    <source>
        <dbReference type="SAM" id="Phobius"/>
    </source>
</evidence>
<protein>
    <submittedName>
        <fullName evidence="2">Uncharacterized protein</fullName>
    </submittedName>
</protein>
<comment type="caution">
    <text evidence="2">The sequence shown here is derived from an EMBL/GenBank/DDBJ whole genome shotgun (WGS) entry which is preliminary data.</text>
</comment>
<organism evidence="2 3">
    <name type="scientific">Acetobacter peroxydans</name>
    <dbReference type="NCBI Taxonomy" id="104098"/>
    <lineage>
        <taxon>Bacteria</taxon>
        <taxon>Pseudomonadati</taxon>
        <taxon>Pseudomonadota</taxon>
        <taxon>Alphaproteobacteria</taxon>
        <taxon>Acetobacterales</taxon>
        <taxon>Acetobacteraceae</taxon>
        <taxon>Acetobacter</taxon>
    </lineage>
</organism>
<dbReference type="RefSeq" id="WP_170212493.1">
    <property type="nucleotide sequence ID" value="NZ_BAPL01000017.1"/>
</dbReference>
<feature type="transmembrane region" description="Helical" evidence="1">
    <location>
        <begin position="47"/>
        <end position="67"/>
    </location>
</feature>
<evidence type="ECO:0000313" key="2">
    <source>
        <dbReference type="EMBL" id="GEB84419.1"/>
    </source>
</evidence>
<reference evidence="2 3" key="1">
    <citation type="submission" date="2019-06" db="EMBL/GenBank/DDBJ databases">
        <title>Whole genome shotgun sequence of Acetobacter peroxydans NBRC 13755.</title>
        <authorList>
            <person name="Hosoyama A."/>
            <person name="Uohara A."/>
            <person name="Ohji S."/>
            <person name="Ichikawa N."/>
        </authorList>
    </citation>
    <scope>NUCLEOTIDE SEQUENCE [LARGE SCALE GENOMIC DNA]</scope>
    <source>
        <strain evidence="2 3">NBRC 13755</strain>
    </source>
</reference>
<keyword evidence="1" id="KW-0812">Transmembrane</keyword>
<keyword evidence="1" id="KW-1133">Transmembrane helix</keyword>
<name>A0A4Y3TSE4_9PROT</name>